<dbReference type="GeneID" id="91085347"/>
<sequence>MAPSSAAQLDREAKADADQTRDALEKQVPWSKQVELYRQQCRNAHLTLFFAHPLSPHSQSMDPLWLHTTYILIQAYRDSIARLEASPTEAQAQSVGSGRRPRSSGPAKKVVTRFRQALASEETFYRSLIARIVRFYDLTTLPNVVPVLKSVKLLSALQHDGSDRDGQFKATPQEKKTKLSLVYKALICLGDLERYKEQYKPQQNGRREGEGGKFEVAERYYFGAWSLNPDDGSAWNQLAVISTYIPNDFSTTYYYFRALAVRNAFKGADVILAKFFGKAFDRWRAEKREKASSSQANDAREVEDGIDRWKEDVVVMVGIVYLKAGFTYIPKLLPSVLESLRSHLQTRRLQTESIVHLTSIVIGSHFRARSTAGLVESGQLKLIERSYEAEGKAAELVLQVARVYLSVALEEVKEARASVDNGLSMLQVSHLASDGNVIETSDMPLLISAVLRRILPSLRIFSKWLKLNKSYLTNLATPPATATAANSTINAYLTEITASFWQDYENFIKCVEQTFPLEKLPSLCEPLEEDIDMRGFSPLQKGITPLPDAFVPGIALAVHPFQSEFEDRVETLEEDCLESAGLNREKEVHPNEEHLMRLSDLQMDGKLVLGLKDQLNLLDALSKPEFSMNPPKLKTSEKEHDVSSVSTLTEDDPVNLAMRATLGTDSVNEEVEDEEEVIVWNRRKPEVLPIGQQVSRVFHDQEGHNPSFNASSQSLSRTPNDLLKDLVGGSSSSVSHLTINQNAQHVACPILEQSDSPSAFELGKHLTNQQSSLVYPQVGSSIGTSMAMPDASSPYSPLLSNQATNFPTGHSTKAQTQNQAQVQSLFLGSIGSQRGSIWTMTREESQKGKTRTGIGGSVGAGMGMMGWVGSDEPVDAPTAEPRPGALSSLPPPAPHSLAQTLGPSVPNIEPPPGFGLASASQQSFLPLALKVQNQQIGHSTSASATLQAQATYRTPTSGMSPIRRSFSQPHSRSQSQSRLQPQQQPPTHSLIQTPHLGLGARPSRQPQPPSSTSTWDISNMHSPPVTAKNDSITYHMRPALLEPATSKGSSLLGFADSNLPGVGVSGGGIWETGSGLGKVGKGQGWVSGL</sequence>
<evidence type="ECO:0000259" key="3">
    <source>
        <dbReference type="Pfam" id="PF10374"/>
    </source>
</evidence>
<dbReference type="InterPro" id="IPR045153">
    <property type="entry name" value="Est1/Ebs1-like"/>
</dbReference>
<feature type="domain" description="DNA/RNA-binding" evidence="2">
    <location>
        <begin position="217"/>
        <end position="540"/>
    </location>
</feature>
<dbReference type="AlphaFoldDB" id="A0AAJ8LXF0"/>
<dbReference type="InterPro" id="IPR011990">
    <property type="entry name" value="TPR-like_helical_dom_sf"/>
</dbReference>
<dbReference type="PANTHER" id="PTHR15696:SF36">
    <property type="entry name" value="NONSENSE-MEDIATED MRNA DECAY FACTOR"/>
    <property type="match status" value="1"/>
</dbReference>
<reference evidence="4" key="2">
    <citation type="journal article" date="2022" name="Elife">
        <title>Obligate sexual reproduction of a homothallic fungus closely related to the Cryptococcus pathogenic species complex.</title>
        <authorList>
            <person name="Passer A.R."/>
            <person name="Clancey S.A."/>
            <person name="Shea T."/>
            <person name="David-Palma M."/>
            <person name="Averette A.F."/>
            <person name="Boekhout T."/>
            <person name="Porcel B.M."/>
            <person name="Nowrousian M."/>
            <person name="Cuomo C.A."/>
            <person name="Sun S."/>
            <person name="Heitman J."/>
            <person name="Coelho M.A."/>
        </authorList>
    </citation>
    <scope>NUCLEOTIDE SEQUENCE</scope>
    <source>
        <strain evidence="4">CBS 7841</strain>
    </source>
</reference>
<evidence type="ECO:0000313" key="5">
    <source>
        <dbReference type="Proteomes" id="UP000094043"/>
    </source>
</evidence>
<feature type="compositionally biased region" description="Low complexity" evidence="1">
    <location>
        <begin position="940"/>
        <end position="951"/>
    </location>
</feature>
<dbReference type="FunFam" id="1.25.40.10:FF:000703">
    <property type="entry name" value="Unplaced genomic scaffold supercont1.19, whole genome shotgun sequence"/>
    <property type="match status" value="1"/>
</dbReference>
<dbReference type="PANTHER" id="PTHR15696">
    <property type="entry name" value="SMG-7 SUPPRESSOR WITH MORPHOLOGICAL EFFECT ON GENITALIA PROTEIN 7"/>
    <property type="match status" value="1"/>
</dbReference>
<evidence type="ECO:0008006" key="6">
    <source>
        <dbReference type="Google" id="ProtNLM"/>
    </source>
</evidence>
<dbReference type="Proteomes" id="UP000094043">
    <property type="component" value="Chromosome 1"/>
</dbReference>
<reference evidence="4" key="3">
    <citation type="submission" date="2024-01" db="EMBL/GenBank/DDBJ databases">
        <authorList>
            <person name="Coelho M.A."/>
            <person name="David-Palma M."/>
            <person name="Shea T."/>
            <person name="Sun S."/>
            <person name="Cuomo C.A."/>
            <person name="Heitman J."/>
        </authorList>
    </citation>
    <scope>NUCLEOTIDE SEQUENCE</scope>
    <source>
        <strain evidence="4">CBS 7841</strain>
    </source>
</reference>
<feature type="region of interest" description="Disordered" evidence="1">
    <location>
        <begin position="1"/>
        <end position="25"/>
    </location>
</feature>
<gene>
    <name evidence="4" type="ORF">L203_101133</name>
</gene>
<evidence type="ECO:0000313" key="4">
    <source>
        <dbReference type="EMBL" id="WVN85975.1"/>
    </source>
</evidence>
<name>A0AAJ8LXF0_9TREE</name>
<proteinExistence type="predicted"/>
<feature type="compositionally biased region" description="Low complexity" evidence="1">
    <location>
        <begin position="963"/>
        <end position="986"/>
    </location>
</feature>
<dbReference type="RefSeq" id="XP_066066675.1">
    <property type="nucleotide sequence ID" value="XM_066210578.1"/>
</dbReference>
<dbReference type="Pfam" id="PF10373">
    <property type="entry name" value="EST1_DNA_bind"/>
    <property type="match status" value="1"/>
</dbReference>
<feature type="region of interest" description="Disordered" evidence="1">
    <location>
        <begin position="870"/>
        <end position="917"/>
    </location>
</feature>
<dbReference type="InterPro" id="IPR019458">
    <property type="entry name" value="Est1-like_N"/>
</dbReference>
<organism evidence="4 5">
    <name type="scientific">Cryptococcus depauperatus CBS 7841</name>
    <dbReference type="NCBI Taxonomy" id="1295531"/>
    <lineage>
        <taxon>Eukaryota</taxon>
        <taxon>Fungi</taxon>
        <taxon>Dikarya</taxon>
        <taxon>Basidiomycota</taxon>
        <taxon>Agaricomycotina</taxon>
        <taxon>Tremellomycetes</taxon>
        <taxon>Tremellales</taxon>
        <taxon>Cryptococcaceae</taxon>
        <taxon>Cryptococcus</taxon>
    </lineage>
</organism>
<dbReference type="InterPro" id="IPR018834">
    <property type="entry name" value="DNA/RNA-bd_Est1-type"/>
</dbReference>
<evidence type="ECO:0000259" key="2">
    <source>
        <dbReference type="Pfam" id="PF10373"/>
    </source>
</evidence>
<keyword evidence="5" id="KW-1185">Reference proteome</keyword>
<feature type="region of interest" description="Disordered" evidence="1">
    <location>
        <begin position="940"/>
        <end position="1029"/>
    </location>
</feature>
<reference evidence="4" key="1">
    <citation type="submission" date="2016-06" db="EMBL/GenBank/DDBJ databases">
        <authorList>
            <person name="Cuomo C."/>
            <person name="Litvintseva A."/>
            <person name="Heitman J."/>
            <person name="Chen Y."/>
            <person name="Sun S."/>
            <person name="Springer D."/>
            <person name="Dromer F."/>
            <person name="Young S."/>
            <person name="Zeng Q."/>
            <person name="Chapman S."/>
            <person name="Gujja S."/>
            <person name="Saif S."/>
            <person name="Birren B."/>
        </authorList>
    </citation>
    <scope>NUCLEOTIDE SEQUENCE</scope>
    <source>
        <strain evidence="4">CBS 7841</strain>
    </source>
</reference>
<dbReference type="Pfam" id="PF10374">
    <property type="entry name" value="EST1"/>
    <property type="match status" value="1"/>
</dbReference>
<dbReference type="EMBL" id="CP143784">
    <property type="protein sequence ID" value="WVN85975.1"/>
    <property type="molecule type" value="Genomic_DNA"/>
</dbReference>
<feature type="domain" description="Telomerase activating protein Est1-like N-terminal" evidence="3">
    <location>
        <begin position="62"/>
        <end position="199"/>
    </location>
</feature>
<feature type="compositionally biased region" description="Basic and acidic residues" evidence="1">
    <location>
        <begin position="9"/>
        <end position="25"/>
    </location>
</feature>
<feature type="region of interest" description="Disordered" evidence="1">
    <location>
        <begin position="88"/>
        <end position="108"/>
    </location>
</feature>
<dbReference type="SUPFAM" id="SSF48452">
    <property type="entry name" value="TPR-like"/>
    <property type="match status" value="1"/>
</dbReference>
<dbReference type="Gene3D" id="1.25.40.10">
    <property type="entry name" value="Tetratricopeptide repeat domain"/>
    <property type="match status" value="1"/>
</dbReference>
<dbReference type="KEGG" id="cdep:91085347"/>
<accession>A0AAJ8LXF0</accession>
<evidence type="ECO:0000256" key="1">
    <source>
        <dbReference type="SAM" id="MobiDB-lite"/>
    </source>
</evidence>
<protein>
    <recommendedName>
        <fullName evidence="6">Protein SMG7</fullName>
    </recommendedName>
</protein>
<feature type="region of interest" description="Disordered" evidence="1">
    <location>
        <begin position="628"/>
        <end position="647"/>
    </location>
</feature>